<name>A0A9N8EJH6_9STRA</name>
<gene>
    <name evidence="1" type="ORF">SEMRO_1245_G255650.1</name>
</gene>
<dbReference type="Proteomes" id="UP001153069">
    <property type="component" value="Unassembled WGS sequence"/>
</dbReference>
<dbReference type="AlphaFoldDB" id="A0A9N8EJH6"/>
<organism evidence="1 2">
    <name type="scientific">Seminavis robusta</name>
    <dbReference type="NCBI Taxonomy" id="568900"/>
    <lineage>
        <taxon>Eukaryota</taxon>
        <taxon>Sar</taxon>
        <taxon>Stramenopiles</taxon>
        <taxon>Ochrophyta</taxon>
        <taxon>Bacillariophyta</taxon>
        <taxon>Bacillariophyceae</taxon>
        <taxon>Bacillariophycidae</taxon>
        <taxon>Naviculales</taxon>
        <taxon>Naviculaceae</taxon>
        <taxon>Seminavis</taxon>
    </lineage>
</organism>
<dbReference type="EMBL" id="CAICTM010001243">
    <property type="protein sequence ID" value="CAB9521883.1"/>
    <property type="molecule type" value="Genomic_DNA"/>
</dbReference>
<evidence type="ECO:0000313" key="1">
    <source>
        <dbReference type="EMBL" id="CAB9521883.1"/>
    </source>
</evidence>
<accession>A0A9N8EJH6</accession>
<keyword evidence="2" id="KW-1185">Reference proteome</keyword>
<evidence type="ECO:0000313" key="2">
    <source>
        <dbReference type="Proteomes" id="UP001153069"/>
    </source>
</evidence>
<reference evidence="1" key="1">
    <citation type="submission" date="2020-06" db="EMBL/GenBank/DDBJ databases">
        <authorList>
            <consortium name="Plant Systems Biology data submission"/>
        </authorList>
    </citation>
    <scope>NUCLEOTIDE SEQUENCE</scope>
    <source>
        <strain evidence="1">D6</strain>
    </source>
</reference>
<protein>
    <submittedName>
        <fullName evidence="1">Uncharacterized protein</fullName>
    </submittedName>
</protein>
<comment type="caution">
    <text evidence="1">The sequence shown here is derived from an EMBL/GenBank/DDBJ whole genome shotgun (WGS) entry which is preliminary data.</text>
</comment>
<sequence>MQMKACAISFDRFGDTVKYRFNVTGYEQAAKDDLQECKPKDFSTSNLLTTQELRLTTRVKWETESFKWKSETSGLATRTVVINCMFEDDAMKHSDILRIEVFAPKTADVDKGKTLKLAAEWGKLVVDANMKYQELIRET</sequence>
<proteinExistence type="predicted"/>